<evidence type="ECO:0000256" key="6">
    <source>
        <dbReference type="ARBA" id="ARBA00022603"/>
    </source>
</evidence>
<evidence type="ECO:0000256" key="5">
    <source>
        <dbReference type="ARBA" id="ARBA00017497"/>
    </source>
</evidence>
<evidence type="ECO:0000256" key="8">
    <source>
        <dbReference type="ARBA" id="ARBA00022691"/>
    </source>
</evidence>
<gene>
    <name evidence="12" type="ORF">SI65_05271</name>
</gene>
<evidence type="ECO:0000256" key="1">
    <source>
        <dbReference type="ARBA" id="ARBA00000724"/>
    </source>
</evidence>
<dbReference type="Gene3D" id="3.40.50.150">
    <property type="entry name" value="Vaccinia Virus protein VP39"/>
    <property type="match status" value="1"/>
</dbReference>
<keyword evidence="8 9" id="KW-0949">S-adenosyl-L-methionine</keyword>
<name>A0A1E3BCI7_ASPCR</name>
<protein>
    <recommendedName>
        <fullName evidence="5 9">Leucine carboxyl methyltransferase 1</fullName>
        <ecNumber evidence="4 9">2.1.1.233</ecNumber>
    </recommendedName>
</protein>
<proteinExistence type="inferred from homology"/>
<evidence type="ECO:0000256" key="11">
    <source>
        <dbReference type="SAM" id="MobiDB-lite"/>
    </source>
</evidence>
<comment type="catalytic activity">
    <reaction evidence="1 9">
        <text>[phosphatase 2A protein]-C-terminal L-leucine + S-adenosyl-L-methionine = [phosphatase 2A protein]-C-terminal L-leucine methyl ester + S-adenosyl-L-homocysteine</text>
        <dbReference type="Rhea" id="RHEA:48544"/>
        <dbReference type="Rhea" id="RHEA-COMP:12134"/>
        <dbReference type="Rhea" id="RHEA-COMP:12135"/>
        <dbReference type="ChEBI" id="CHEBI:57856"/>
        <dbReference type="ChEBI" id="CHEBI:59789"/>
        <dbReference type="ChEBI" id="CHEBI:90516"/>
        <dbReference type="ChEBI" id="CHEBI:90517"/>
        <dbReference type="EC" id="2.1.1.233"/>
    </reaction>
</comment>
<dbReference type="InterPro" id="IPR029063">
    <property type="entry name" value="SAM-dependent_MTases_sf"/>
</dbReference>
<evidence type="ECO:0000256" key="9">
    <source>
        <dbReference type="PIRNR" id="PIRNR016305"/>
    </source>
</evidence>
<evidence type="ECO:0000256" key="10">
    <source>
        <dbReference type="PIRSR" id="PIRSR016305-1"/>
    </source>
</evidence>
<dbReference type="VEuPathDB" id="FungiDB:SI65_05271"/>
<feature type="binding site" evidence="10">
    <location>
        <position position="89"/>
    </location>
    <ligand>
        <name>S-adenosyl-L-methionine</name>
        <dbReference type="ChEBI" id="CHEBI:59789"/>
    </ligand>
</feature>
<comment type="similarity">
    <text evidence="3 9">Belongs to the methyltransferase superfamily. LCMT family.</text>
</comment>
<comment type="function">
    <text evidence="2 9">Methylates the carboxyl group of the C-terminal leucine residue of protein phosphatase 2A catalytic subunits to form alpha-leucine ester residues.</text>
</comment>
<feature type="region of interest" description="Disordered" evidence="11">
    <location>
        <begin position="1"/>
        <end position="46"/>
    </location>
</feature>
<evidence type="ECO:0000256" key="2">
    <source>
        <dbReference type="ARBA" id="ARBA00003455"/>
    </source>
</evidence>
<feature type="binding site" evidence="10">
    <location>
        <begin position="198"/>
        <end position="199"/>
    </location>
    <ligand>
        <name>S-adenosyl-L-methionine</name>
        <dbReference type="ChEBI" id="CHEBI:59789"/>
    </ligand>
</feature>
<feature type="compositionally biased region" description="Polar residues" evidence="11">
    <location>
        <begin position="1"/>
        <end position="11"/>
    </location>
</feature>
<organism evidence="12 13">
    <name type="scientific">Aspergillus cristatus</name>
    <name type="common">Chinese Fuzhuan brick tea-fermentation fungus</name>
    <name type="synonym">Eurotium cristatum</name>
    <dbReference type="NCBI Taxonomy" id="573508"/>
    <lineage>
        <taxon>Eukaryota</taxon>
        <taxon>Fungi</taxon>
        <taxon>Dikarya</taxon>
        <taxon>Ascomycota</taxon>
        <taxon>Pezizomycotina</taxon>
        <taxon>Eurotiomycetes</taxon>
        <taxon>Eurotiomycetidae</taxon>
        <taxon>Eurotiales</taxon>
        <taxon>Aspergillaceae</taxon>
        <taxon>Aspergillus</taxon>
        <taxon>Aspergillus subgen. Aspergillus</taxon>
    </lineage>
</organism>
<dbReference type="InterPro" id="IPR016651">
    <property type="entry name" value="LCMT1"/>
</dbReference>
<evidence type="ECO:0000313" key="12">
    <source>
        <dbReference type="EMBL" id="ODM18654.1"/>
    </source>
</evidence>
<dbReference type="PANTHER" id="PTHR13600:SF21">
    <property type="entry name" value="LEUCINE CARBOXYL METHYLTRANSFERASE 1"/>
    <property type="match status" value="1"/>
</dbReference>
<dbReference type="GO" id="GO:0018423">
    <property type="term" value="F:protein C-terminal leucine carboxyl O-methyltransferase activity"/>
    <property type="evidence" value="ECO:0007669"/>
    <property type="project" value="UniProtKB-EC"/>
</dbReference>
<dbReference type="Pfam" id="PF04072">
    <property type="entry name" value="LCM"/>
    <property type="match status" value="1"/>
</dbReference>
<feature type="binding site" evidence="10">
    <location>
        <position position="227"/>
    </location>
    <ligand>
        <name>S-adenosyl-L-methionine</name>
        <dbReference type="ChEBI" id="CHEBI:59789"/>
    </ligand>
</feature>
<dbReference type="AlphaFoldDB" id="A0A1E3BCI7"/>
<feature type="compositionally biased region" description="Basic residues" evidence="11">
    <location>
        <begin position="12"/>
        <end position="23"/>
    </location>
</feature>
<dbReference type="EMBL" id="JXNT01000005">
    <property type="protein sequence ID" value="ODM18654.1"/>
    <property type="molecule type" value="Genomic_DNA"/>
</dbReference>
<dbReference type="Proteomes" id="UP000094569">
    <property type="component" value="Unassembled WGS sequence"/>
</dbReference>
<keyword evidence="6 9" id="KW-0489">Methyltransferase</keyword>
<sequence>MSAPQIPNLNTLRRRGGPGRLRSRGGGVGPDASSASKDRVVQNTDNDASVSRLSAVRLGYLEDVFAQPLTPAGLETRRFPIINRGTYVRTTAIDRLVSRFVESHPEQHTKKQIISLGAGTDTRAFRLFSSKTATRSDLIYHEIDFPVNTAAKIKAIRSSPALQGALRNDSSPGISNDVNISDTGDALHSPRYHIHPLDLRSLSRSTPDPIPTLQDVDRTLPTLLISECCLIYLPPDQADSVVHHFTTTIFPPTTPLGLLIYEPIRPDDPFGRTMVSNLATRGIHLQTLNKYASLDAQRRRLREQGFEGGQAAADIDFIWERWVSEEEKERVASLEMLDEMEEWRLLAGHYCVAWGWRGDVFHCWGGIQGQK</sequence>
<accession>A0A1E3BCI7</accession>
<dbReference type="GO" id="GO:0032259">
    <property type="term" value="P:methylation"/>
    <property type="evidence" value="ECO:0007669"/>
    <property type="project" value="UniProtKB-KW"/>
</dbReference>
<evidence type="ECO:0000313" key="13">
    <source>
        <dbReference type="Proteomes" id="UP000094569"/>
    </source>
</evidence>
<keyword evidence="13" id="KW-1185">Reference proteome</keyword>
<comment type="caution">
    <text evidence="12">The sequence shown here is derived from an EMBL/GenBank/DDBJ whole genome shotgun (WGS) entry which is preliminary data.</text>
</comment>
<dbReference type="OrthoDB" id="203237at2759"/>
<dbReference type="EC" id="2.1.1.233" evidence="4 9"/>
<dbReference type="InterPro" id="IPR007213">
    <property type="entry name" value="Ppm1/Ppm2/Tcmp"/>
</dbReference>
<dbReference type="STRING" id="573508.A0A1E3BCI7"/>
<dbReference type="FunFam" id="3.40.50.150:FF:000369">
    <property type="entry name" value="Leucine carboxyl methyltransferase 1"/>
    <property type="match status" value="1"/>
</dbReference>
<dbReference type="PANTHER" id="PTHR13600">
    <property type="entry name" value="LEUCINE CARBOXYL METHYLTRANSFERASE"/>
    <property type="match status" value="1"/>
</dbReference>
<reference evidence="12 13" key="1">
    <citation type="journal article" date="2016" name="BMC Genomics">
        <title>Comparative genomic and transcriptomic analyses of the Fuzhuan brick tea-fermentation fungus Aspergillus cristatus.</title>
        <authorList>
            <person name="Ge Y."/>
            <person name="Wang Y."/>
            <person name="Liu Y."/>
            <person name="Tan Y."/>
            <person name="Ren X."/>
            <person name="Zhang X."/>
            <person name="Hyde K.D."/>
            <person name="Liu Y."/>
            <person name="Liu Z."/>
        </authorList>
    </citation>
    <scope>NUCLEOTIDE SEQUENCE [LARGE SCALE GENOMIC DNA]</scope>
    <source>
        <strain evidence="12 13">GZAAS20.1005</strain>
    </source>
</reference>
<keyword evidence="7 9" id="KW-0808">Transferase</keyword>
<evidence type="ECO:0000256" key="4">
    <source>
        <dbReference type="ARBA" id="ARBA00012834"/>
    </source>
</evidence>
<dbReference type="SUPFAM" id="SSF53335">
    <property type="entry name" value="S-adenosyl-L-methionine-dependent methyltransferases"/>
    <property type="match status" value="1"/>
</dbReference>
<evidence type="ECO:0000256" key="3">
    <source>
        <dbReference type="ARBA" id="ARBA00010703"/>
    </source>
</evidence>
<feature type="binding site" evidence="10">
    <location>
        <position position="117"/>
    </location>
    <ligand>
        <name>S-adenosyl-L-methionine</name>
        <dbReference type="ChEBI" id="CHEBI:59789"/>
    </ligand>
</feature>
<evidence type="ECO:0000256" key="7">
    <source>
        <dbReference type="ARBA" id="ARBA00022679"/>
    </source>
</evidence>
<dbReference type="PIRSF" id="PIRSF016305">
    <property type="entry name" value="LCM_mtfrase"/>
    <property type="match status" value="1"/>
</dbReference>